<proteinExistence type="predicted"/>
<comment type="caution">
    <text evidence="1">The sequence shown here is derived from an EMBL/GenBank/DDBJ whole genome shotgun (WGS) entry which is preliminary data.</text>
</comment>
<dbReference type="RefSeq" id="WP_111660280.1">
    <property type="nucleotide sequence ID" value="NZ_QLLO01000006.1"/>
</dbReference>
<dbReference type="InterPro" id="IPR007709">
    <property type="entry name" value="N-FG_amidohydro"/>
</dbReference>
<keyword evidence="1" id="KW-0378">Hydrolase</keyword>
<gene>
    <name evidence="1" type="ORF">LY08_01987</name>
</gene>
<dbReference type="EMBL" id="QLLO01000006">
    <property type="protein sequence ID" value="RAJ13468.1"/>
    <property type="molecule type" value="Genomic_DNA"/>
</dbReference>
<dbReference type="Gene3D" id="3.40.630.40">
    <property type="entry name" value="Zn-dependent exopeptidases"/>
    <property type="match status" value="1"/>
</dbReference>
<dbReference type="GO" id="GO:0016787">
    <property type="term" value="F:hydrolase activity"/>
    <property type="evidence" value="ECO:0007669"/>
    <property type="project" value="UniProtKB-KW"/>
</dbReference>
<protein>
    <submittedName>
        <fullName evidence="1">Putative N-formylglutamate amidohydrolase</fullName>
    </submittedName>
</protein>
<keyword evidence="2" id="KW-1185">Reference proteome</keyword>
<organism evidence="1 2">
    <name type="scientific">Olleya aquimaris</name>
    <dbReference type="NCBI Taxonomy" id="639310"/>
    <lineage>
        <taxon>Bacteria</taxon>
        <taxon>Pseudomonadati</taxon>
        <taxon>Bacteroidota</taxon>
        <taxon>Flavobacteriia</taxon>
        <taxon>Flavobacteriales</taxon>
        <taxon>Flavobacteriaceae</taxon>
    </lineage>
</organism>
<dbReference type="Proteomes" id="UP000248703">
    <property type="component" value="Unassembled WGS sequence"/>
</dbReference>
<evidence type="ECO:0000313" key="2">
    <source>
        <dbReference type="Proteomes" id="UP000248703"/>
    </source>
</evidence>
<name>A0A327RBD3_9FLAO</name>
<evidence type="ECO:0000313" key="1">
    <source>
        <dbReference type="EMBL" id="RAJ13468.1"/>
    </source>
</evidence>
<accession>A0A327RBD3</accession>
<dbReference type="OrthoDB" id="9815326at2"/>
<dbReference type="AlphaFoldDB" id="A0A327RBD3"/>
<sequence length="233" mass="27225">MKLVLTCEHGGNDIPRLYKHLFTNQEVLNSHRGFDIGALAIFNHLKPIADFSKYSTTSRLLIELNRSLHHNQLFSEFTTNLPQLDKAKIITDYYSVYRDEVEAKINTFILKKETVLHLSIHSFTPILNGIKRQCDIGILYDSRKLEEKEFAILLKKEIKAINPELNIRFNYPYLGKSDGFTTYLRQQFSKNYIGIEIEVNQRFSENNAVNNSLKKVIKQALFEITHKKNRYNL</sequence>
<dbReference type="Pfam" id="PF05013">
    <property type="entry name" value="FGase"/>
    <property type="match status" value="1"/>
</dbReference>
<dbReference type="SUPFAM" id="SSF53187">
    <property type="entry name" value="Zn-dependent exopeptidases"/>
    <property type="match status" value="1"/>
</dbReference>
<reference evidence="1 2" key="1">
    <citation type="submission" date="2018-06" db="EMBL/GenBank/DDBJ databases">
        <title>Genomic Encyclopedia of Archaeal and Bacterial Type Strains, Phase II (KMG-II): from individual species to whole genera.</title>
        <authorList>
            <person name="Goeker M."/>
        </authorList>
    </citation>
    <scope>NUCLEOTIDE SEQUENCE [LARGE SCALE GENOMIC DNA]</scope>
    <source>
        <strain evidence="1 2">DSM 24464</strain>
    </source>
</reference>